<dbReference type="AlphaFoldDB" id="A0AAW2TXP2"/>
<reference evidence="2" key="2">
    <citation type="journal article" date="2024" name="Plant">
        <title>Genomic evolution and insights into agronomic trait innovations of Sesamum species.</title>
        <authorList>
            <person name="Miao H."/>
            <person name="Wang L."/>
            <person name="Qu L."/>
            <person name="Liu H."/>
            <person name="Sun Y."/>
            <person name="Le M."/>
            <person name="Wang Q."/>
            <person name="Wei S."/>
            <person name="Zheng Y."/>
            <person name="Lin W."/>
            <person name="Duan Y."/>
            <person name="Cao H."/>
            <person name="Xiong S."/>
            <person name="Wang X."/>
            <person name="Wei L."/>
            <person name="Li C."/>
            <person name="Ma Q."/>
            <person name="Ju M."/>
            <person name="Zhao R."/>
            <person name="Li G."/>
            <person name="Mu C."/>
            <person name="Tian Q."/>
            <person name="Mei H."/>
            <person name="Zhang T."/>
            <person name="Gao T."/>
            <person name="Zhang H."/>
        </authorList>
    </citation>
    <scope>NUCLEOTIDE SEQUENCE</scope>
    <source>
        <strain evidence="2">G02</strain>
    </source>
</reference>
<dbReference type="EMBL" id="JACGWJ010000007">
    <property type="protein sequence ID" value="KAL0408271.1"/>
    <property type="molecule type" value="Genomic_DNA"/>
</dbReference>
<gene>
    <name evidence="2" type="ORF">Sradi_1761500</name>
</gene>
<feature type="compositionally biased region" description="Low complexity" evidence="1">
    <location>
        <begin position="40"/>
        <end position="50"/>
    </location>
</feature>
<name>A0AAW2TXP2_SESRA</name>
<feature type="compositionally biased region" description="Basic residues" evidence="1">
    <location>
        <begin position="1"/>
        <end position="10"/>
    </location>
</feature>
<comment type="caution">
    <text evidence="2">The sequence shown here is derived from an EMBL/GenBank/DDBJ whole genome shotgun (WGS) entry which is preliminary data.</text>
</comment>
<feature type="compositionally biased region" description="Basic and acidic residues" evidence="1">
    <location>
        <begin position="52"/>
        <end position="63"/>
    </location>
</feature>
<evidence type="ECO:0000313" key="2">
    <source>
        <dbReference type="EMBL" id="KAL0408271.1"/>
    </source>
</evidence>
<reference evidence="2" key="1">
    <citation type="submission" date="2020-06" db="EMBL/GenBank/DDBJ databases">
        <authorList>
            <person name="Li T."/>
            <person name="Hu X."/>
            <person name="Zhang T."/>
            <person name="Song X."/>
            <person name="Zhang H."/>
            <person name="Dai N."/>
            <person name="Sheng W."/>
            <person name="Hou X."/>
            <person name="Wei L."/>
        </authorList>
    </citation>
    <scope>NUCLEOTIDE SEQUENCE</scope>
    <source>
        <strain evidence="2">G02</strain>
        <tissue evidence="2">Leaf</tissue>
    </source>
</reference>
<feature type="region of interest" description="Disordered" evidence="1">
    <location>
        <begin position="1"/>
        <end position="65"/>
    </location>
</feature>
<sequence length="88" mass="9100">MKTKKKKRRKEDRPANGDVATEGGGAGGGGRRHGLTARQAAGADAAGADAVEQSRRSRAEQGRGGRRLAVVGMSRSPFGFPIWVVGVG</sequence>
<proteinExistence type="predicted"/>
<organism evidence="2">
    <name type="scientific">Sesamum radiatum</name>
    <name type="common">Black benniseed</name>
    <dbReference type="NCBI Taxonomy" id="300843"/>
    <lineage>
        <taxon>Eukaryota</taxon>
        <taxon>Viridiplantae</taxon>
        <taxon>Streptophyta</taxon>
        <taxon>Embryophyta</taxon>
        <taxon>Tracheophyta</taxon>
        <taxon>Spermatophyta</taxon>
        <taxon>Magnoliopsida</taxon>
        <taxon>eudicotyledons</taxon>
        <taxon>Gunneridae</taxon>
        <taxon>Pentapetalae</taxon>
        <taxon>asterids</taxon>
        <taxon>lamiids</taxon>
        <taxon>Lamiales</taxon>
        <taxon>Pedaliaceae</taxon>
        <taxon>Sesamum</taxon>
    </lineage>
</organism>
<accession>A0AAW2TXP2</accession>
<evidence type="ECO:0000256" key="1">
    <source>
        <dbReference type="SAM" id="MobiDB-lite"/>
    </source>
</evidence>
<protein>
    <submittedName>
        <fullName evidence="2">Uncharacterized protein</fullName>
    </submittedName>
</protein>